<dbReference type="InterPro" id="IPR000938">
    <property type="entry name" value="CAP-Gly_domain"/>
</dbReference>
<dbReference type="InterPro" id="IPR032675">
    <property type="entry name" value="LRR_dom_sf"/>
</dbReference>
<evidence type="ECO:0000313" key="4">
    <source>
        <dbReference type="Proteomes" id="UP000095192"/>
    </source>
</evidence>
<dbReference type="Proteomes" id="UP000095192">
    <property type="component" value="Unassembled WGS sequence"/>
</dbReference>
<comment type="caution">
    <text evidence="3">The sequence shown here is derived from an EMBL/GenBank/DDBJ whole genome shotgun (WGS) entry which is preliminary data.</text>
</comment>
<dbReference type="Gene3D" id="3.80.10.10">
    <property type="entry name" value="Ribonuclease Inhibitor"/>
    <property type="match status" value="2"/>
</dbReference>
<dbReference type="Gene3D" id="2.30.30.190">
    <property type="entry name" value="CAP Gly-rich-like domain"/>
    <property type="match status" value="1"/>
</dbReference>
<dbReference type="SMART" id="SM01052">
    <property type="entry name" value="CAP_GLY"/>
    <property type="match status" value="1"/>
</dbReference>
<dbReference type="InParanoid" id="A0A1D3D0K0"/>
<keyword evidence="4" id="KW-1185">Reference proteome</keyword>
<dbReference type="Pfam" id="PF01302">
    <property type="entry name" value="CAP_GLY"/>
    <property type="match status" value="1"/>
</dbReference>
<protein>
    <submittedName>
        <fullName evidence="3">Cap-gly domain-containing protein</fullName>
    </submittedName>
</protein>
<dbReference type="AlphaFoldDB" id="A0A1D3D0K0"/>
<dbReference type="PROSITE" id="PS50245">
    <property type="entry name" value="CAP_GLY_2"/>
    <property type="match status" value="1"/>
</dbReference>
<dbReference type="VEuPathDB" id="ToxoDB:cyc_06652"/>
<evidence type="ECO:0000313" key="3">
    <source>
        <dbReference type="EMBL" id="OEH76980.1"/>
    </source>
</evidence>
<sequence length="609" mass="65999">MHTDSACDAEAAAATAHCSTSKGKSLNDHGGDTSSSAGDDPKKNGYPLDESVSNSKTRPCVMSAESFLLRRLHPHFAVGDRVRTVESLEGVVRYVGLLRLNSAEGDLPSAVSQKGTFTTPELATGEKGDAEKEDLWIGVQWDDPAHGKHDGCTHGIRYFCCCCPIQEQQQLLAREPLQQDAAACLYTPGKHSPCVIPSRRQGASFVRPQKLQQPLTFREALLLRYTTKLTAGKTGGRSQWGEGLWIVAFQEVAAMRVADAKTLREKPVQFCGWQEAQQHFEKIKELEAITLSTLPITSAGLDALCLPRLCTLSMSGSLLRDWGELLLILRSCPSLKALSLAHTRMDLWFKRLLLKCAAPPGAAASADAHASASAEEASNGSCRIASVIAQVLLRQNSKELPDASADGAAPEVADGNCCCASSSLESLCLDGTFVSWGDLLCFNHFAPNLKKLSLRANGLGSRSRFPLFRLQSAAKRSLEACVAEPTQQQQQEEDQDGVFFCACTRCSHPFAELEALDVSSNALNCCLSVLAAIGHLPRLQRMSAADNGISAFCLPPSLVRELQQKEQKELQATGSWSLLEFYEALCGARRDTLRNVVELCLDGNPLHDQ</sequence>
<proteinExistence type="predicted"/>
<reference evidence="3 4" key="1">
    <citation type="journal article" date="2016" name="BMC Genomics">
        <title>Comparative genomics reveals Cyclospora cayetanensis possesses coccidia-like metabolism and invasion components but unique surface antigens.</title>
        <authorList>
            <person name="Liu S."/>
            <person name="Wang L."/>
            <person name="Zheng H."/>
            <person name="Xu Z."/>
            <person name="Roellig D.M."/>
            <person name="Li N."/>
            <person name="Frace M.A."/>
            <person name="Tang K."/>
            <person name="Arrowood M.J."/>
            <person name="Moss D.M."/>
            <person name="Zhang L."/>
            <person name="Feng Y."/>
            <person name="Xiao L."/>
        </authorList>
    </citation>
    <scope>NUCLEOTIDE SEQUENCE [LARGE SCALE GENOMIC DNA]</scope>
    <source>
        <strain evidence="3 4">CHN_HEN01</strain>
    </source>
</reference>
<organism evidence="3 4">
    <name type="scientific">Cyclospora cayetanensis</name>
    <dbReference type="NCBI Taxonomy" id="88456"/>
    <lineage>
        <taxon>Eukaryota</taxon>
        <taxon>Sar</taxon>
        <taxon>Alveolata</taxon>
        <taxon>Apicomplexa</taxon>
        <taxon>Conoidasida</taxon>
        <taxon>Coccidia</taxon>
        <taxon>Eucoccidiorida</taxon>
        <taxon>Eimeriorina</taxon>
        <taxon>Eimeriidae</taxon>
        <taxon>Cyclospora</taxon>
    </lineage>
</organism>
<dbReference type="EMBL" id="JROU02001254">
    <property type="protein sequence ID" value="OEH76980.1"/>
    <property type="molecule type" value="Genomic_DNA"/>
</dbReference>
<dbReference type="VEuPathDB" id="ToxoDB:LOC34622767"/>
<accession>A0A1D3D0K0</accession>
<name>A0A1D3D0K0_9EIME</name>
<dbReference type="SUPFAM" id="SSF74924">
    <property type="entry name" value="Cap-Gly domain"/>
    <property type="match status" value="1"/>
</dbReference>
<dbReference type="InterPro" id="IPR036859">
    <property type="entry name" value="CAP-Gly_dom_sf"/>
</dbReference>
<feature type="domain" description="CAP-Gly" evidence="2">
    <location>
        <begin position="132"/>
        <end position="174"/>
    </location>
</feature>
<evidence type="ECO:0000256" key="1">
    <source>
        <dbReference type="SAM" id="MobiDB-lite"/>
    </source>
</evidence>
<evidence type="ECO:0000259" key="2">
    <source>
        <dbReference type="PROSITE" id="PS50245"/>
    </source>
</evidence>
<dbReference type="SUPFAM" id="SSF52058">
    <property type="entry name" value="L domain-like"/>
    <property type="match status" value="1"/>
</dbReference>
<gene>
    <name evidence="3" type="ORF">cyc_06652</name>
</gene>
<dbReference type="PROSITE" id="PS00845">
    <property type="entry name" value="CAP_GLY_1"/>
    <property type="match status" value="1"/>
</dbReference>
<feature type="region of interest" description="Disordered" evidence="1">
    <location>
        <begin position="17"/>
        <end position="55"/>
    </location>
</feature>